<sequence>MTMRFVIRFDADLETFHLDGCGLRAAPTGPVHVGTA</sequence>
<organism evidence="1 2">
    <name type="scientific">Actinoplanes italicus</name>
    <dbReference type="NCBI Taxonomy" id="113567"/>
    <lineage>
        <taxon>Bacteria</taxon>
        <taxon>Bacillati</taxon>
        <taxon>Actinomycetota</taxon>
        <taxon>Actinomycetes</taxon>
        <taxon>Micromonosporales</taxon>
        <taxon>Micromonosporaceae</taxon>
        <taxon>Actinoplanes</taxon>
    </lineage>
</organism>
<comment type="caution">
    <text evidence="1">The sequence shown here is derived from an EMBL/GenBank/DDBJ whole genome shotgun (WGS) entry which is preliminary data.</text>
</comment>
<proteinExistence type="predicted"/>
<accession>A0A2T0K1Z4</accession>
<gene>
    <name evidence="1" type="ORF">CLV67_118153</name>
</gene>
<evidence type="ECO:0000313" key="1">
    <source>
        <dbReference type="EMBL" id="PRX16822.1"/>
    </source>
</evidence>
<protein>
    <submittedName>
        <fullName evidence="1">Uncharacterized protein</fullName>
    </submittedName>
</protein>
<dbReference type="Proteomes" id="UP000239415">
    <property type="component" value="Unassembled WGS sequence"/>
</dbReference>
<reference evidence="1 2" key="1">
    <citation type="submission" date="2018-03" db="EMBL/GenBank/DDBJ databases">
        <title>Genomic Encyclopedia of Archaeal and Bacterial Type Strains, Phase II (KMG-II): from individual species to whole genera.</title>
        <authorList>
            <person name="Goeker M."/>
        </authorList>
    </citation>
    <scope>NUCLEOTIDE SEQUENCE [LARGE SCALE GENOMIC DNA]</scope>
    <source>
        <strain evidence="1 2">DSM 43146</strain>
    </source>
</reference>
<name>A0A2T0K1Z4_9ACTN</name>
<keyword evidence="2" id="KW-1185">Reference proteome</keyword>
<dbReference type="EMBL" id="PVMZ01000018">
    <property type="protein sequence ID" value="PRX16822.1"/>
    <property type="molecule type" value="Genomic_DNA"/>
</dbReference>
<evidence type="ECO:0000313" key="2">
    <source>
        <dbReference type="Proteomes" id="UP000239415"/>
    </source>
</evidence>
<dbReference type="AlphaFoldDB" id="A0A2T0K1Z4"/>